<dbReference type="Proteomes" id="UP000735302">
    <property type="component" value="Unassembled WGS sequence"/>
</dbReference>
<proteinExistence type="predicted"/>
<reference evidence="1 2" key="1">
    <citation type="journal article" date="2021" name="Elife">
        <title>Chloroplast acquisition without the gene transfer in kleptoplastic sea slugs, Plakobranchus ocellatus.</title>
        <authorList>
            <person name="Maeda T."/>
            <person name="Takahashi S."/>
            <person name="Yoshida T."/>
            <person name="Shimamura S."/>
            <person name="Takaki Y."/>
            <person name="Nagai Y."/>
            <person name="Toyoda A."/>
            <person name="Suzuki Y."/>
            <person name="Arimoto A."/>
            <person name="Ishii H."/>
            <person name="Satoh N."/>
            <person name="Nishiyama T."/>
            <person name="Hasebe M."/>
            <person name="Maruyama T."/>
            <person name="Minagawa J."/>
            <person name="Obokata J."/>
            <person name="Shigenobu S."/>
        </authorList>
    </citation>
    <scope>NUCLEOTIDE SEQUENCE [LARGE SCALE GENOMIC DNA]</scope>
</reference>
<dbReference type="EMBL" id="BLXT01001085">
    <property type="protein sequence ID" value="GFN83058.1"/>
    <property type="molecule type" value="Genomic_DNA"/>
</dbReference>
<keyword evidence="2" id="KW-1185">Reference proteome</keyword>
<evidence type="ECO:0000313" key="2">
    <source>
        <dbReference type="Proteomes" id="UP000735302"/>
    </source>
</evidence>
<dbReference type="AlphaFoldDB" id="A0AAV3YLP2"/>
<accession>A0AAV3YLP2</accession>
<comment type="caution">
    <text evidence="1">The sequence shown here is derived from an EMBL/GenBank/DDBJ whole genome shotgun (WGS) entry which is preliminary data.</text>
</comment>
<gene>
    <name evidence="1" type="ORF">PoB_000956400</name>
</gene>
<sequence>MTTDRVMYIHIPSDILEENNPYRCPATVNLELRDHTNSRRRPVGLYPPLSSRTSDSVSTFVCDTAKESATPDCTTENCLRGKAIGTPSMAGYYKKKVPDSRLNR</sequence>
<protein>
    <submittedName>
        <fullName evidence="1">Uncharacterized protein</fullName>
    </submittedName>
</protein>
<organism evidence="1 2">
    <name type="scientific">Plakobranchus ocellatus</name>
    <dbReference type="NCBI Taxonomy" id="259542"/>
    <lineage>
        <taxon>Eukaryota</taxon>
        <taxon>Metazoa</taxon>
        <taxon>Spiralia</taxon>
        <taxon>Lophotrochozoa</taxon>
        <taxon>Mollusca</taxon>
        <taxon>Gastropoda</taxon>
        <taxon>Heterobranchia</taxon>
        <taxon>Euthyneura</taxon>
        <taxon>Panpulmonata</taxon>
        <taxon>Sacoglossa</taxon>
        <taxon>Placobranchoidea</taxon>
        <taxon>Plakobranchidae</taxon>
        <taxon>Plakobranchus</taxon>
    </lineage>
</organism>
<name>A0AAV3YLP2_9GAST</name>
<evidence type="ECO:0000313" key="1">
    <source>
        <dbReference type="EMBL" id="GFN83058.1"/>
    </source>
</evidence>